<proteinExistence type="predicted"/>
<reference evidence="2 3" key="1">
    <citation type="submission" date="2024-01" db="EMBL/GenBank/DDBJ databases">
        <title>Genome assemblies of Stephania.</title>
        <authorList>
            <person name="Yang L."/>
        </authorList>
    </citation>
    <scope>NUCLEOTIDE SEQUENCE [LARGE SCALE GENOMIC DNA]</scope>
    <source>
        <strain evidence="2">YNDBR</strain>
        <tissue evidence="2">Leaf</tissue>
    </source>
</reference>
<comment type="caution">
    <text evidence="2">The sequence shown here is derived from an EMBL/GenBank/DDBJ whole genome shotgun (WGS) entry which is preliminary data.</text>
</comment>
<dbReference type="EMBL" id="JBBNAF010000008">
    <property type="protein sequence ID" value="KAK9121482.1"/>
    <property type="molecule type" value="Genomic_DNA"/>
</dbReference>
<feature type="compositionally biased region" description="Basic residues" evidence="1">
    <location>
        <begin position="85"/>
        <end position="101"/>
    </location>
</feature>
<dbReference type="Proteomes" id="UP001420932">
    <property type="component" value="Unassembled WGS sequence"/>
</dbReference>
<dbReference type="AlphaFoldDB" id="A0AAP0ITG3"/>
<evidence type="ECO:0000256" key="1">
    <source>
        <dbReference type="SAM" id="MobiDB-lite"/>
    </source>
</evidence>
<name>A0AAP0ITG3_9MAGN</name>
<organism evidence="2 3">
    <name type="scientific">Stephania yunnanensis</name>
    <dbReference type="NCBI Taxonomy" id="152371"/>
    <lineage>
        <taxon>Eukaryota</taxon>
        <taxon>Viridiplantae</taxon>
        <taxon>Streptophyta</taxon>
        <taxon>Embryophyta</taxon>
        <taxon>Tracheophyta</taxon>
        <taxon>Spermatophyta</taxon>
        <taxon>Magnoliopsida</taxon>
        <taxon>Ranunculales</taxon>
        <taxon>Menispermaceae</taxon>
        <taxon>Menispermoideae</taxon>
        <taxon>Cissampelideae</taxon>
        <taxon>Stephania</taxon>
    </lineage>
</organism>
<feature type="region of interest" description="Disordered" evidence="1">
    <location>
        <begin position="84"/>
        <end position="168"/>
    </location>
</feature>
<feature type="compositionally biased region" description="Pro residues" evidence="1">
    <location>
        <begin position="143"/>
        <end position="152"/>
    </location>
</feature>
<evidence type="ECO:0000313" key="3">
    <source>
        <dbReference type="Proteomes" id="UP001420932"/>
    </source>
</evidence>
<accession>A0AAP0ITG3</accession>
<sequence>MQYMDRYDYLRLFARDLVRDDSKDVYHFADGLRPKLGYHVVTTGIRTLTEIYESTLSHETYYLGRVADGTTPGPILSVERTMKYERRRQRGKGARKLSRHSRGSETATHHQPLVLHTSYPTPAQSKIGRPPLPPLVRLAFPSPTIPALPTPQAPQSSTIAPTWWQRSR</sequence>
<keyword evidence="3" id="KW-1185">Reference proteome</keyword>
<feature type="compositionally biased region" description="Polar residues" evidence="1">
    <location>
        <begin position="153"/>
        <end position="168"/>
    </location>
</feature>
<gene>
    <name evidence="2" type="ORF">Syun_019099</name>
</gene>
<evidence type="ECO:0000313" key="2">
    <source>
        <dbReference type="EMBL" id="KAK9121482.1"/>
    </source>
</evidence>
<protein>
    <submittedName>
        <fullName evidence="2">Uncharacterized protein</fullName>
    </submittedName>
</protein>